<protein>
    <submittedName>
        <fullName evidence="9">MgtC/SapB family protein</fullName>
    </submittedName>
</protein>
<feature type="transmembrane region" description="Helical" evidence="7">
    <location>
        <begin position="106"/>
        <end position="128"/>
    </location>
</feature>
<keyword evidence="5 7" id="KW-1133">Transmembrane helix</keyword>
<sequence>MHGVGSVLLAAIPSADNIHVPTHWDAVGRIALAWALTFALGFERQVRGAMAGDRTFSLLGAATALIGVLAGNGASTILAGAVTGIGFIGGGLCFRQTVEEHEVLHGITTAASIFACSAIGAACGLGLVKESIAATAATLLTLELRHIPLLRTLDARRWQGLVHHDEHVHSHFFKHSARIPHQGGGSPAEMMVATPDTADTDAVVLVNPIIAARQAAAATAATVAPDVPDAPVMTDAVPADGAMSAAPAGKQ</sequence>
<evidence type="ECO:0000256" key="2">
    <source>
        <dbReference type="ARBA" id="ARBA00009298"/>
    </source>
</evidence>
<dbReference type="PANTHER" id="PTHR33778:SF1">
    <property type="entry name" value="MAGNESIUM TRANSPORTER YHID-RELATED"/>
    <property type="match status" value="1"/>
</dbReference>
<evidence type="ECO:0000259" key="8">
    <source>
        <dbReference type="Pfam" id="PF02308"/>
    </source>
</evidence>
<dbReference type="InterPro" id="IPR049177">
    <property type="entry name" value="MgtC_SapB_SrpB_YhiD_N"/>
</dbReference>
<dbReference type="Proteomes" id="UP000730482">
    <property type="component" value="Unassembled WGS sequence"/>
</dbReference>
<keyword evidence="3" id="KW-1003">Cell membrane</keyword>
<keyword evidence="6 7" id="KW-0472">Membrane</keyword>
<comment type="subcellular location">
    <subcellularLocation>
        <location evidence="1">Cell membrane</location>
        <topology evidence="1">Multi-pass membrane protein</topology>
    </subcellularLocation>
</comment>
<dbReference type="RefSeq" id="WP_212008984.1">
    <property type="nucleotide sequence ID" value="NZ_JAAFYZ010000027.1"/>
</dbReference>
<evidence type="ECO:0000313" key="10">
    <source>
        <dbReference type="Proteomes" id="UP000730482"/>
    </source>
</evidence>
<feature type="transmembrane region" description="Helical" evidence="7">
    <location>
        <begin position="55"/>
        <end position="71"/>
    </location>
</feature>
<proteinExistence type="inferred from homology"/>
<organism evidence="9 10">
    <name type="scientific">Catenulispora pinistramenti</name>
    <dbReference type="NCBI Taxonomy" id="2705254"/>
    <lineage>
        <taxon>Bacteria</taxon>
        <taxon>Bacillati</taxon>
        <taxon>Actinomycetota</taxon>
        <taxon>Actinomycetes</taxon>
        <taxon>Catenulisporales</taxon>
        <taxon>Catenulisporaceae</taxon>
        <taxon>Catenulispora</taxon>
    </lineage>
</organism>
<dbReference type="InterPro" id="IPR003416">
    <property type="entry name" value="MgtC/SapB/SrpB/YhiD_fam"/>
</dbReference>
<keyword evidence="4 7" id="KW-0812">Transmembrane</keyword>
<accession>A0ABS5KMU8</accession>
<comment type="similarity">
    <text evidence="2">Belongs to the MgtC/SapB family.</text>
</comment>
<keyword evidence="10" id="KW-1185">Reference proteome</keyword>
<gene>
    <name evidence="9" type="ORF">KGQ19_10905</name>
</gene>
<dbReference type="PRINTS" id="PR01837">
    <property type="entry name" value="MGTCSAPBPROT"/>
</dbReference>
<dbReference type="PANTHER" id="PTHR33778">
    <property type="entry name" value="PROTEIN MGTC"/>
    <property type="match status" value="1"/>
</dbReference>
<comment type="caution">
    <text evidence="9">The sequence shown here is derived from an EMBL/GenBank/DDBJ whole genome shotgun (WGS) entry which is preliminary data.</text>
</comment>
<evidence type="ECO:0000256" key="7">
    <source>
        <dbReference type="SAM" id="Phobius"/>
    </source>
</evidence>
<evidence type="ECO:0000313" key="9">
    <source>
        <dbReference type="EMBL" id="MBS2547384.1"/>
    </source>
</evidence>
<name>A0ABS5KMU8_9ACTN</name>
<dbReference type="EMBL" id="JAAFYZ010000027">
    <property type="protein sequence ID" value="MBS2547384.1"/>
    <property type="molecule type" value="Genomic_DNA"/>
</dbReference>
<evidence type="ECO:0000256" key="4">
    <source>
        <dbReference type="ARBA" id="ARBA00022692"/>
    </source>
</evidence>
<dbReference type="Pfam" id="PF02308">
    <property type="entry name" value="MgtC"/>
    <property type="match status" value="1"/>
</dbReference>
<feature type="transmembrane region" description="Helical" evidence="7">
    <location>
        <begin position="27"/>
        <end position="43"/>
    </location>
</feature>
<feature type="domain" description="MgtC/SapB/SrpB/YhiD N-terminal" evidence="8">
    <location>
        <begin position="31"/>
        <end position="145"/>
    </location>
</feature>
<reference evidence="9 10" key="1">
    <citation type="submission" date="2020-02" db="EMBL/GenBank/DDBJ databases">
        <title>Acidophilic actinobacteria isolated from forest soil.</title>
        <authorList>
            <person name="Golinska P."/>
        </authorList>
    </citation>
    <scope>NUCLEOTIDE SEQUENCE [LARGE SCALE GENOMIC DNA]</scope>
    <source>
        <strain evidence="9 10">NL8</strain>
    </source>
</reference>
<evidence type="ECO:0000256" key="1">
    <source>
        <dbReference type="ARBA" id="ARBA00004651"/>
    </source>
</evidence>
<evidence type="ECO:0000256" key="6">
    <source>
        <dbReference type="ARBA" id="ARBA00023136"/>
    </source>
</evidence>
<evidence type="ECO:0000256" key="3">
    <source>
        <dbReference type="ARBA" id="ARBA00022475"/>
    </source>
</evidence>
<evidence type="ECO:0000256" key="5">
    <source>
        <dbReference type="ARBA" id="ARBA00022989"/>
    </source>
</evidence>